<keyword evidence="1" id="KW-0472">Membrane</keyword>
<evidence type="ECO:0000313" key="3">
    <source>
        <dbReference type="Proteomes" id="UP000824130"/>
    </source>
</evidence>
<feature type="transmembrane region" description="Helical" evidence="1">
    <location>
        <begin position="150"/>
        <end position="167"/>
    </location>
</feature>
<organism evidence="2 3">
    <name type="scientific">Candidatus Allocopromorpha excrementipullorum</name>
    <dbReference type="NCBI Taxonomy" id="2840743"/>
    <lineage>
        <taxon>Bacteria</taxon>
        <taxon>Bacillati</taxon>
        <taxon>Bacillota</taxon>
        <taxon>Clostridia</taxon>
        <taxon>Eubacteriales</taxon>
        <taxon>Eubacteriaceae</taxon>
        <taxon>Eubacteriaceae incertae sedis</taxon>
        <taxon>Candidatus Allocopromorpha</taxon>
    </lineage>
</organism>
<comment type="caution">
    <text evidence="2">The sequence shown here is derived from an EMBL/GenBank/DDBJ whole genome shotgun (WGS) entry which is preliminary data.</text>
</comment>
<name>A0A9D1N813_9FIRM</name>
<evidence type="ECO:0000256" key="1">
    <source>
        <dbReference type="SAM" id="Phobius"/>
    </source>
</evidence>
<accession>A0A9D1N813</accession>
<reference evidence="2" key="2">
    <citation type="journal article" date="2021" name="PeerJ">
        <title>Extensive microbial diversity within the chicken gut microbiome revealed by metagenomics and culture.</title>
        <authorList>
            <person name="Gilroy R."/>
            <person name="Ravi A."/>
            <person name="Getino M."/>
            <person name="Pursley I."/>
            <person name="Horton D.L."/>
            <person name="Alikhan N.F."/>
            <person name="Baker D."/>
            <person name="Gharbi K."/>
            <person name="Hall N."/>
            <person name="Watson M."/>
            <person name="Adriaenssens E.M."/>
            <person name="Foster-Nyarko E."/>
            <person name="Jarju S."/>
            <person name="Secka A."/>
            <person name="Antonio M."/>
            <person name="Oren A."/>
            <person name="Chaudhuri R.R."/>
            <person name="La Ragione R."/>
            <person name="Hildebrand F."/>
            <person name="Pallen M.J."/>
        </authorList>
    </citation>
    <scope>NUCLEOTIDE SEQUENCE</scope>
    <source>
        <strain evidence="2">ChiSjej4B22-8349</strain>
    </source>
</reference>
<keyword evidence="1" id="KW-1133">Transmembrane helix</keyword>
<sequence>MANEAREEKIKETVEQAKEAFVTSEADSLFSHGEFLLAQLKWMRKRWWLLQLMILLLMWAAMVSVQDQQYIQRGMGVAASIFVILVIPELWKNRRYMSMEIEAASYYSLRQVYVARMLLFGLTDVVLLTAFCGTAAVALDYQLYRLMTQFLFPATVTACICFGTLGSRRVCSEALTLILCVIWSSVWMVLTLDERIYRWISLPVWAALLAAALIFLIFAICRIIVKCDRYWEVSFDGIEG</sequence>
<dbReference type="Proteomes" id="UP000824130">
    <property type="component" value="Unassembled WGS sequence"/>
</dbReference>
<dbReference type="AlphaFoldDB" id="A0A9D1N813"/>
<keyword evidence="1" id="KW-0812">Transmembrane</keyword>
<feature type="transmembrane region" description="Helical" evidence="1">
    <location>
        <begin position="71"/>
        <end position="91"/>
    </location>
</feature>
<evidence type="ECO:0000313" key="2">
    <source>
        <dbReference type="EMBL" id="HIU96331.1"/>
    </source>
</evidence>
<feature type="transmembrane region" description="Helical" evidence="1">
    <location>
        <begin position="112"/>
        <end position="138"/>
    </location>
</feature>
<feature type="transmembrane region" description="Helical" evidence="1">
    <location>
        <begin position="204"/>
        <end position="225"/>
    </location>
</feature>
<gene>
    <name evidence="2" type="ORF">IAD25_06490</name>
</gene>
<proteinExistence type="predicted"/>
<protein>
    <submittedName>
        <fullName evidence="2">Uncharacterized protein</fullName>
    </submittedName>
</protein>
<reference evidence="2" key="1">
    <citation type="submission" date="2020-10" db="EMBL/GenBank/DDBJ databases">
        <authorList>
            <person name="Gilroy R."/>
        </authorList>
    </citation>
    <scope>NUCLEOTIDE SEQUENCE</scope>
    <source>
        <strain evidence="2">ChiSjej4B22-8349</strain>
    </source>
</reference>
<feature type="transmembrane region" description="Helical" evidence="1">
    <location>
        <begin position="174"/>
        <end position="192"/>
    </location>
</feature>
<dbReference type="EMBL" id="DVOB01000139">
    <property type="protein sequence ID" value="HIU96331.1"/>
    <property type="molecule type" value="Genomic_DNA"/>
</dbReference>
<feature type="transmembrane region" description="Helical" evidence="1">
    <location>
        <begin position="47"/>
        <end position="65"/>
    </location>
</feature>